<accession>A0A4Q9RFL2</accession>
<dbReference type="RefSeq" id="WP_131183089.1">
    <property type="nucleotide sequence ID" value="NZ_QJUO01000002.1"/>
</dbReference>
<protein>
    <submittedName>
        <fullName evidence="3">HNH endonuclease</fullName>
    </submittedName>
</protein>
<evidence type="ECO:0000259" key="1">
    <source>
        <dbReference type="Pfam" id="PF13391"/>
    </source>
</evidence>
<gene>
    <name evidence="3" type="ORF">DNJ96_01530</name>
</gene>
<evidence type="ECO:0000313" key="3">
    <source>
        <dbReference type="EMBL" id="TBU99997.1"/>
    </source>
</evidence>
<dbReference type="Proteomes" id="UP000292639">
    <property type="component" value="Unassembled WGS sequence"/>
</dbReference>
<keyword evidence="4" id="KW-1185">Reference proteome</keyword>
<keyword evidence="3" id="KW-0378">Hydrolase</keyword>
<dbReference type="Pfam" id="PF13391">
    <property type="entry name" value="HNH_2"/>
    <property type="match status" value="1"/>
</dbReference>
<feature type="domain" description="DUF7662" evidence="2">
    <location>
        <begin position="4"/>
        <end position="80"/>
    </location>
</feature>
<name>A0A4Q9RFL2_9GAMM</name>
<organism evidence="3 4">
    <name type="scientific">Stutzerimonas kirkiae</name>
    <dbReference type="NCBI Taxonomy" id="2211392"/>
    <lineage>
        <taxon>Bacteria</taxon>
        <taxon>Pseudomonadati</taxon>
        <taxon>Pseudomonadota</taxon>
        <taxon>Gammaproteobacteria</taxon>
        <taxon>Pseudomonadales</taxon>
        <taxon>Pseudomonadaceae</taxon>
        <taxon>Stutzerimonas</taxon>
    </lineage>
</organism>
<dbReference type="EMBL" id="QJUP01000001">
    <property type="protein sequence ID" value="TBU99997.1"/>
    <property type="molecule type" value="Genomic_DNA"/>
</dbReference>
<dbReference type="GO" id="GO:0004519">
    <property type="term" value="F:endonuclease activity"/>
    <property type="evidence" value="ECO:0007669"/>
    <property type="project" value="UniProtKB-KW"/>
</dbReference>
<keyword evidence="3" id="KW-0255">Endonuclease</keyword>
<comment type="caution">
    <text evidence="3">The sequence shown here is derived from an EMBL/GenBank/DDBJ whole genome shotgun (WGS) entry which is preliminary data.</text>
</comment>
<proteinExistence type="predicted"/>
<reference evidence="3 4" key="1">
    <citation type="submission" date="2018-06" db="EMBL/GenBank/DDBJ databases">
        <title>Three novel Pseudomonas species isolated from symptomatic oak.</title>
        <authorList>
            <person name="Bueno-Gonzalez V."/>
            <person name="Brady C."/>
        </authorList>
    </citation>
    <scope>NUCLEOTIDE SEQUENCE [LARGE SCALE GENOMIC DNA]</scope>
    <source>
        <strain evidence="3 4">P17C</strain>
    </source>
</reference>
<dbReference type="InterPro" id="IPR056079">
    <property type="entry name" value="DUF7662"/>
</dbReference>
<feature type="domain" description="HNH nuclease" evidence="1">
    <location>
        <begin position="295"/>
        <end position="346"/>
    </location>
</feature>
<dbReference type="Pfam" id="PF24698">
    <property type="entry name" value="DUF7662"/>
    <property type="match status" value="1"/>
</dbReference>
<dbReference type="InterPro" id="IPR003615">
    <property type="entry name" value="HNH_nuc"/>
</dbReference>
<evidence type="ECO:0000259" key="2">
    <source>
        <dbReference type="Pfam" id="PF24698"/>
    </source>
</evidence>
<evidence type="ECO:0000313" key="4">
    <source>
        <dbReference type="Proteomes" id="UP000292639"/>
    </source>
</evidence>
<keyword evidence="3" id="KW-0540">Nuclease</keyword>
<dbReference type="AlphaFoldDB" id="A0A4Q9RFL2"/>
<sequence>MSKYTPLAAFLQAQTQDSVTLSFGQIDELVGRLPRSAREHQAWWGNSRTEDTHTWAHLWIAAGWERGALDMPRELVTFTRGSVDAKSVRPFWWVNHKKTHRAEIDGGYIWSPKTNSNGAHNQTYENLTLVRPGDVVFSYAGAAIRAVGVVQSRCHEQRMPTQYDERSESWDGIGWRVPIQWIVLASPIEPRAHLEQIAPLLPEKYSPIRHDGLGNQKCYLAAISAELGSFLLGLSDQAAEGMATAESVSEIVIEQGEAASILSSNLKPTVKEQLINARVGQGEFRQQLLKIERACRLTGIADERFLIASHIKPWKDSDNTERLDGSNGLMLAPHADKLFDRGWISFSDNGDLLVSCESARGALDAWGISTILNVGTFTSMQQRYLGFHRQFVFKGLGASS</sequence>